<evidence type="ECO:0000313" key="1">
    <source>
        <dbReference type="EMBL" id="KDB24865.1"/>
    </source>
</evidence>
<organism evidence="1 2">
    <name type="scientific">Trichophyton interdigitale (strain MR816)</name>
    <dbReference type="NCBI Taxonomy" id="1215338"/>
    <lineage>
        <taxon>Eukaryota</taxon>
        <taxon>Fungi</taxon>
        <taxon>Dikarya</taxon>
        <taxon>Ascomycota</taxon>
        <taxon>Pezizomycotina</taxon>
        <taxon>Eurotiomycetes</taxon>
        <taxon>Eurotiomycetidae</taxon>
        <taxon>Onygenales</taxon>
        <taxon>Arthrodermataceae</taxon>
        <taxon>Trichophyton</taxon>
    </lineage>
</organism>
<sequence length="148" mass="17282">MLRWTWAAFTRAPVTRLQFPRGGFEVVPVSSILEEEGYGMLKAGHYCSINIDDVYSSYRVLARIRLDVNRLAGSEHSLRRLSCIIENIHARNHDRTCEREVRTYKGIERVNQPHPGRRHVRRAVEMFPIERNGGKEHEFLVQAPLWDN</sequence>
<dbReference type="OrthoDB" id="4503125at2759"/>
<comment type="caution">
    <text evidence="1">The sequence shown here is derived from an EMBL/GenBank/DDBJ whole genome shotgun (WGS) entry which is preliminary data.</text>
</comment>
<dbReference type="STRING" id="1215338.A0A059JAI7"/>
<proteinExistence type="predicted"/>
<accession>A0A059JAI7</accession>
<dbReference type="OMA" id="EMFPIER"/>
<reference evidence="1 2" key="1">
    <citation type="submission" date="2014-02" db="EMBL/GenBank/DDBJ databases">
        <title>The Genome Sequence of Trichophyton interdigitale MR816.</title>
        <authorList>
            <consortium name="The Broad Institute Genomics Platform"/>
            <person name="Cuomo C.A."/>
            <person name="White T.C."/>
            <person name="Graser Y."/>
            <person name="Martinez-Rossi N."/>
            <person name="Heitman J."/>
            <person name="Young S.K."/>
            <person name="Zeng Q."/>
            <person name="Gargeya S."/>
            <person name="Abouelleil A."/>
            <person name="Alvarado L."/>
            <person name="Chapman S.B."/>
            <person name="Gainer-Dewar J."/>
            <person name="Goldberg J."/>
            <person name="Griggs A."/>
            <person name="Gujja S."/>
            <person name="Hansen M."/>
            <person name="Howarth C."/>
            <person name="Imamovic A."/>
            <person name="Larimer J."/>
            <person name="Martinez D."/>
            <person name="Murphy C."/>
            <person name="Pearson M.D."/>
            <person name="Persinoti G."/>
            <person name="Poon T."/>
            <person name="Priest M."/>
            <person name="Roberts A.D."/>
            <person name="Saif S."/>
            <person name="Shea T.D."/>
            <person name="Sykes S.N."/>
            <person name="Wortman J."/>
            <person name="Nusbaum C."/>
            <person name="Birren B."/>
        </authorList>
    </citation>
    <scope>NUCLEOTIDE SEQUENCE [LARGE SCALE GENOMIC DNA]</scope>
    <source>
        <strain evidence="1 2">MR816</strain>
    </source>
</reference>
<name>A0A059JAI7_TRIIM</name>
<protein>
    <submittedName>
        <fullName evidence="1">Uncharacterized protein</fullName>
    </submittedName>
</protein>
<dbReference type="EMBL" id="AOKY01000238">
    <property type="protein sequence ID" value="KDB24865.1"/>
    <property type="molecule type" value="Genomic_DNA"/>
</dbReference>
<dbReference type="Proteomes" id="UP000024533">
    <property type="component" value="Unassembled WGS sequence"/>
</dbReference>
<dbReference type="HOGENOM" id="CLU_1760089_0_0_1"/>
<gene>
    <name evidence="1" type="ORF">H109_03295</name>
</gene>
<dbReference type="AlphaFoldDB" id="A0A059JAI7"/>
<keyword evidence="2" id="KW-1185">Reference proteome</keyword>
<evidence type="ECO:0000313" key="2">
    <source>
        <dbReference type="Proteomes" id="UP000024533"/>
    </source>
</evidence>